<reference evidence="1 2" key="2">
    <citation type="journal article" date="2022" name="Mol. Ecol. Resour.">
        <title>The genomes of chicory, endive, great burdock and yacon provide insights into Asteraceae paleo-polyploidization history and plant inulin production.</title>
        <authorList>
            <person name="Fan W."/>
            <person name="Wang S."/>
            <person name="Wang H."/>
            <person name="Wang A."/>
            <person name="Jiang F."/>
            <person name="Liu H."/>
            <person name="Zhao H."/>
            <person name="Xu D."/>
            <person name="Zhang Y."/>
        </authorList>
    </citation>
    <scope>NUCLEOTIDE SEQUENCE [LARGE SCALE GENOMIC DNA]</scope>
    <source>
        <strain evidence="2">cv. Yunnan</strain>
        <tissue evidence="1">Leaves</tissue>
    </source>
</reference>
<keyword evidence="2" id="KW-1185">Reference proteome</keyword>
<dbReference type="EMBL" id="CM042020">
    <property type="protein sequence ID" value="KAI3821414.1"/>
    <property type="molecule type" value="Genomic_DNA"/>
</dbReference>
<comment type="caution">
    <text evidence="1">The sequence shown here is derived from an EMBL/GenBank/DDBJ whole genome shotgun (WGS) entry which is preliminary data.</text>
</comment>
<accession>A0ACB9JM57</accession>
<protein>
    <submittedName>
        <fullName evidence="1">Uncharacterized protein</fullName>
    </submittedName>
</protein>
<gene>
    <name evidence="1" type="ORF">L1987_08982</name>
</gene>
<organism evidence="1 2">
    <name type="scientific">Smallanthus sonchifolius</name>
    <dbReference type="NCBI Taxonomy" id="185202"/>
    <lineage>
        <taxon>Eukaryota</taxon>
        <taxon>Viridiplantae</taxon>
        <taxon>Streptophyta</taxon>
        <taxon>Embryophyta</taxon>
        <taxon>Tracheophyta</taxon>
        <taxon>Spermatophyta</taxon>
        <taxon>Magnoliopsida</taxon>
        <taxon>eudicotyledons</taxon>
        <taxon>Gunneridae</taxon>
        <taxon>Pentapetalae</taxon>
        <taxon>asterids</taxon>
        <taxon>campanulids</taxon>
        <taxon>Asterales</taxon>
        <taxon>Asteraceae</taxon>
        <taxon>Asteroideae</taxon>
        <taxon>Heliantheae alliance</taxon>
        <taxon>Millerieae</taxon>
        <taxon>Smallanthus</taxon>
    </lineage>
</organism>
<sequence>MAPLHLEDDGCGLRGKEKVGDGDGGTLLRWQQPVFQHSSNLGFQAQFQSIRRPARDCFIRVSVGIEFLGPWRFQTWQNSLWSRDGFEEPVIATFLREVLKGLVYLLAHGHIHRDVKNNYMMRPAQSYLNVQKEYKEASTKLVLACFWFYLSLTNNNLLWTTRNSNREQQHLHQQTQQKKQVSFLKQIDDILQSDNSSKNQIQ</sequence>
<reference evidence="2" key="1">
    <citation type="journal article" date="2022" name="Mol. Ecol. Resour.">
        <title>The genomes of chicory, endive, great burdock and yacon provide insights into Asteraceae palaeo-polyploidization history and plant inulin production.</title>
        <authorList>
            <person name="Fan W."/>
            <person name="Wang S."/>
            <person name="Wang H."/>
            <person name="Wang A."/>
            <person name="Jiang F."/>
            <person name="Liu H."/>
            <person name="Zhao H."/>
            <person name="Xu D."/>
            <person name="Zhang Y."/>
        </authorList>
    </citation>
    <scope>NUCLEOTIDE SEQUENCE [LARGE SCALE GENOMIC DNA]</scope>
    <source>
        <strain evidence="2">cv. Yunnan</strain>
    </source>
</reference>
<dbReference type="Proteomes" id="UP001056120">
    <property type="component" value="Linkage Group LG03"/>
</dbReference>
<name>A0ACB9JM57_9ASTR</name>
<evidence type="ECO:0000313" key="2">
    <source>
        <dbReference type="Proteomes" id="UP001056120"/>
    </source>
</evidence>
<evidence type="ECO:0000313" key="1">
    <source>
        <dbReference type="EMBL" id="KAI3821414.1"/>
    </source>
</evidence>
<proteinExistence type="predicted"/>